<feature type="compositionally biased region" description="Low complexity" evidence="1">
    <location>
        <begin position="1"/>
        <end position="21"/>
    </location>
</feature>
<dbReference type="Proteomes" id="UP000318571">
    <property type="component" value="Chromosome 6"/>
</dbReference>
<dbReference type="AlphaFoldDB" id="A0A553PR05"/>
<evidence type="ECO:0000256" key="1">
    <source>
        <dbReference type="SAM" id="MobiDB-lite"/>
    </source>
</evidence>
<gene>
    <name evidence="3" type="ORF">TCAL_14821</name>
</gene>
<dbReference type="Gene3D" id="1.20.1070.10">
    <property type="entry name" value="Rhodopsin 7-helix transmembrane proteins"/>
    <property type="match status" value="1"/>
</dbReference>
<accession>A0A553PR05</accession>
<name>A0A553PR05_TIGCA</name>
<evidence type="ECO:0008006" key="5">
    <source>
        <dbReference type="Google" id="ProtNLM"/>
    </source>
</evidence>
<evidence type="ECO:0000313" key="4">
    <source>
        <dbReference type="Proteomes" id="UP000318571"/>
    </source>
</evidence>
<dbReference type="STRING" id="6832.A0A553PR05"/>
<dbReference type="SUPFAM" id="SSF81321">
    <property type="entry name" value="Family A G protein-coupled receptor-like"/>
    <property type="match status" value="1"/>
</dbReference>
<dbReference type="EMBL" id="VCGU01000002">
    <property type="protein sequence ID" value="TRY80117.1"/>
    <property type="molecule type" value="Genomic_DNA"/>
</dbReference>
<dbReference type="GO" id="GO:0016020">
    <property type="term" value="C:membrane"/>
    <property type="evidence" value="ECO:0007669"/>
    <property type="project" value="TreeGrafter"/>
</dbReference>
<proteinExistence type="predicted"/>
<feature type="transmembrane region" description="Helical" evidence="2">
    <location>
        <begin position="69"/>
        <end position="88"/>
    </location>
</feature>
<keyword evidence="2" id="KW-1133">Transmembrane helix</keyword>
<dbReference type="PANTHER" id="PTHR24224">
    <property type="entry name" value="CARDIOACCELERATORY PEPTIDE RECEPTOR-RELATED"/>
    <property type="match status" value="1"/>
</dbReference>
<sequence length="173" mass="19364">MTSNDTSNPPSNPNESNPGETPDMDNPKIYVLSSIILLTLLGNGYVFFSIVSRARKTAYSYNGKMTRMYYFMLHLSSADILTALLTLLSELIWTFTSPHFYGGNLVCKAVKFLQMIGPYLRFHSDSSCGPRLFRLPELLDETNFNLMGGSQKVRDTSSFSDVGYEKGVVPMCQ</sequence>
<feature type="region of interest" description="Disordered" evidence="1">
    <location>
        <begin position="1"/>
        <end position="23"/>
    </location>
</feature>
<comment type="caution">
    <text evidence="3">The sequence shown here is derived from an EMBL/GenBank/DDBJ whole genome shotgun (WGS) entry which is preliminary data.</text>
</comment>
<organism evidence="3 4">
    <name type="scientific">Tigriopus californicus</name>
    <name type="common">Marine copepod</name>
    <dbReference type="NCBI Taxonomy" id="6832"/>
    <lineage>
        <taxon>Eukaryota</taxon>
        <taxon>Metazoa</taxon>
        <taxon>Ecdysozoa</taxon>
        <taxon>Arthropoda</taxon>
        <taxon>Crustacea</taxon>
        <taxon>Multicrustacea</taxon>
        <taxon>Hexanauplia</taxon>
        <taxon>Copepoda</taxon>
        <taxon>Harpacticoida</taxon>
        <taxon>Harpacticidae</taxon>
        <taxon>Tigriopus</taxon>
    </lineage>
</organism>
<evidence type="ECO:0000313" key="3">
    <source>
        <dbReference type="EMBL" id="TRY80117.1"/>
    </source>
</evidence>
<keyword evidence="4" id="KW-1185">Reference proteome</keyword>
<protein>
    <recommendedName>
        <fullName evidence="5">G-protein coupled receptors family 1 profile domain-containing protein</fullName>
    </recommendedName>
</protein>
<feature type="transmembrane region" description="Helical" evidence="2">
    <location>
        <begin position="29"/>
        <end position="48"/>
    </location>
</feature>
<reference evidence="3 4" key="1">
    <citation type="journal article" date="2018" name="Nat. Ecol. Evol.">
        <title>Genomic signatures of mitonuclear coevolution across populations of Tigriopus californicus.</title>
        <authorList>
            <person name="Barreto F.S."/>
            <person name="Watson E.T."/>
            <person name="Lima T.G."/>
            <person name="Willett C.S."/>
            <person name="Edmands S."/>
            <person name="Li W."/>
            <person name="Burton R.S."/>
        </authorList>
    </citation>
    <scope>NUCLEOTIDE SEQUENCE [LARGE SCALE GENOMIC DNA]</scope>
    <source>
        <strain evidence="3 4">San Diego</strain>
    </source>
</reference>
<evidence type="ECO:0000256" key="2">
    <source>
        <dbReference type="SAM" id="Phobius"/>
    </source>
</evidence>
<dbReference type="InterPro" id="IPR052665">
    <property type="entry name" value="Neuropeptide-GPCR"/>
</dbReference>
<keyword evidence="2" id="KW-0812">Transmembrane</keyword>
<dbReference type="PANTHER" id="PTHR24224:SF6">
    <property type="entry name" value="CARDIOACCELERATORY PEPTIDE RECEPTOR-RELATED"/>
    <property type="match status" value="1"/>
</dbReference>
<keyword evidence="2" id="KW-0472">Membrane</keyword>